<dbReference type="PANTHER" id="PTHR33678">
    <property type="entry name" value="BLL1576 PROTEIN"/>
    <property type="match status" value="1"/>
</dbReference>
<dbReference type="Pfam" id="PF03050">
    <property type="entry name" value="DDE_Tnp_IS66"/>
    <property type="match status" value="1"/>
</dbReference>
<evidence type="ECO:0000259" key="3">
    <source>
        <dbReference type="Pfam" id="PF03050"/>
    </source>
</evidence>
<accession>I4Z4I7</accession>
<dbReference type="Pfam" id="PF13007">
    <property type="entry name" value="LZ_Tnp_IS66"/>
    <property type="match status" value="1"/>
</dbReference>
<gene>
    <name evidence="7" type="ORF">MicloDRAFT_00001170</name>
</gene>
<dbReference type="STRING" id="864069.MicloDRAFT_00001170"/>
<feature type="domain" description="Transposase IS66 central" evidence="3">
    <location>
        <begin position="179"/>
        <end position="470"/>
    </location>
</feature>
<dbReference type="InterPro" id="IPR024474">
    <property type="entry name" value="Znf_dom_IS66"/>
</dbReference>
<dbReference type="RefSeq" id="WP_009488592.1">
    <property type="nucleotide sequence ID" value="NZ_CP141049.1"/>
</dbReference>
<dbReference type="eggNOG" id="COG4372">
    <property type="taxonomic scope" value="Bacteria"/>
</dbReference>
<dbReference type="Pfam" id="PF13817">
    <property type="entry name" value="DDE_Tnp_IS66_C"/>
    <property type="match status" value="1"/>
</dbReference>
<dbReference type="PATRIC" id="fig|864069.3.peg.120"/>
<dbReference type="InterPro" id="IPR004291">
    <property type="entry name" value="Transposase_IS66_central"/>
</dbReference>
<dbReference type="EMBL" id="JH660633">
    <property type="protein sequence ID" value="EIM31129.1"/>
    <property type="molecule type" value="Genomic_DNA"/>
</dbReference>
<feature type="domain" description="Transposase IS66 C-terminal" evidence="6">
    <location>
        <begin position="477"/>
        <end position="514"/>
    </location>
</feature>
<evidence type="ECO:0000313" key="8">
    <source>
        <dbReference type="Proteomes" id="UP000003947"/>
    </source>
</evidence>
<dbReference type="NCBIfam" id="NF033517">
    <property type="entry name" value="transpos_IS66"/>
    <property type="match status" value="1"/>
</dbReference>
<dbReference type="OrthoDB" id="9800877at2"/>
<dbReference type="InterPro" id="IPR039552">
    <property type="entry name" value="IS66_C"/>
</dbReference>
<keyword evidence="8" id="KW-1185">Reference proteome</keyword>
<feature type="region of interest" description="Disordered" evidence="2">
    <location>
        <begin position="81"/>
        <end position="101"/>
    </location>
</feature>
<feature type="coiled-coil region" evidence="1">
    <location>
        <begin position="52"/>
        <end position="79"/>
    </location>
</feature>
<dbReference type="InterPro" id="IPR052344">
    <property type="entry name" value="Transposase-related"/>
</dbReference>
<evidence type="ECO:0000259" key="4">
    <source>
        <dbReference type="Pfam" id="PF13005"/>
    </source>
</evidence>
<feature type="compositionally biased region" description="Polar residues" evidence="2">
    <location>
        <begin position="88"/>
        <end position="98"/>
    </location>
</feature>
<organism evidence="7 8">
    <name type="scientific">Microvirga lotononidis</name>
    <dbReference type="NCBI Taxonomy" id="864069"/>
    <lineage>
        <taxon>Bacteria</taxon>
        <taxon>Pseudomonadati</taxon>
        <taxon>Pseudomonadota</taxon>
        <taxon>Alphaproteobacteria</taxon>
        <taxon>Hyphomicrobiales</taxon>
        <taxon>Methylobacteriaceae</taxon>
        <taxon>Microvirga</taxon>
    </lineage>
</organism>
<reference evidence="7 8" key="1">
    <citation type="submission" date="2012-02" db="EMBL/GenBank/DDBJ databases">
        <title>Improved High-Quality Draft sequence of Microvirga sp. WSM3557.</title>
        <authorList>
            <consortium name="US DOE Joint Genome Institute"/>
            <person name="Lucas S."/>
            <person name="Han J."/>
            <person name="Lapidus A."/>
            <person name="Cheng J.-F."/>
            <person name="Goodwin L."/>
            <person name="Pitluck S."/>
            <person name="Peters L."/>
            <person name="Zhang X."/>
            <person name="Detter J.C."/>
            <person name="Han C."/>
            <person name="Tapia R."/>
            <person name="Land M."/>
            <person name="Hauser L."/>
            <person name="Kyrpides N."/>
            <person name="Ivanova N."/>
            <person name="Pagani I."/>
            <person name="Brau L."/>
            <person name="Yates R."/>
            <person name="O'Hara G."/>
            <person name="Rui T."/>
            <person name="Howieson J."/>
            <person name="Reeve W."/>
            <person name="Woyke T."/>
        </authorList>
    </citation>
    <scope>NUCLEOTIDE SEQUENCE [LARGE SCALE GENOMIC DNA]</scope>
    <source>
        <strain evidence="7 8">WSM3557</strain>
    </source>
</reference>
<keyword evidence="1" id="KW-0175">Coiled coil</keyword>
<dbReference type="AlphaFoldDB" id="I4Z4I7"/>
<feature type="domain" description="Transposase TnpC homeodomain" evidence="5">
    <location>
        <begin position="36"/>
        <end position="114"/>
    </location>
</feature>
<evidence type="ECO:0000313" key="7">
    <source>
        <dbReference type="EMBL" id="EIM31129.1"/>
    </source>
</evidence>
<name>I4Z4I7_9HYPH</name>
<dbReference type="Pfam" id="PF13005">
    <property type="entry name" value="zf-IS66"/>
    <property type="match status" value="1"/>
</dbReference>
<dbReference type="Proteomes" id="UP000003947">
    <property type="component" value="Unassembled WGS sequence"/>
</dbReference>
<evidence type="ECO:0000256" key="1">
    <source>
        <dbReference type="SAM" id="Coils"/>
    </source>
</evidence>
<dbReference type="InterPro" id="IPR024463">
    <property type="entry name" value="Transposase_TnpC_homeodom"/>
</dbReference>
<dbReference type="HOGENOM" id="CLU_023034_0_1_5"/>
<proteinExistence type="predicted"/>
<protein>
    <submittedName>
        <fullName evidence="7">Transposase</fullName>
    </submittedName>
</protein>
<sequence length="520" mass="57352">MSLAAPDVLAELEALRALTAQLQAELYAKNLYIEKLKAQLASLKRARFGRSSEKLDHLIEQLELAIADLEESEAHTDIERTAARPIASSPSAGATAKSSLGRKPLPAHLPCETIVHEPDCTCPNCGGSIFSTIGTDEREVLEYVPSHFKRVVHLRPKLSCRTCETIVQAPMPSLPIERGRPGPNLLAHVLVSKYCDHLPLHRQSDIYAREGVDLDRSTLAGWVGAMAALLQILSERIGTHARAGETVHADDTPIPVLDPGRGQTKTGRLWTVVRDERPWGSAVPPAAFYAYSPDRKGERAQHLLSPCRGFLHADAYAGFDKLYVGHPLTGDTRLIQVACWAHARRYLYNEFLRNRSPSAERALDLISDLFAVEAGINGLDPETRLAARLARSVPLLEILKRHLDTTLARISGKSELAKAIRYMTSRWKALTVYATDGRLEMSNNAAERAIRPLALGRKNYLFSGSDAGGDRAAVIYTIVETCKMNGINPQAYLADAIERIADHPANRVDELLPWNWTPRS</sequence>
<evidence type="ECO:0000259" key="5">
    <source>
        <dbReference type="Pfam" id="PF13007"/>
    </source>
</evidence>
<evidence type="ECO:0000259" key="6">
    <source>
        <dbReference type="Pfam" id="PF13817"/>
    </source>
</evidence>
<dbReference type="PANTHER" id="PTHR33678:SF1">
    <property type="entry name" value="BLL1576 PROTEIN"/>
    <property type="match status" value="1"/>
</dbReference>
<feature type="domain" description="Transposase IS66 zinc-finger binding" evidence="4">
    <location>
        <begin position="119"/>
        <end position="164"/>
    </location>
</feature>
<evidence type="ECO:0000256" key="2">
    <source>
        <dbReference type="SAM" id="MobiDB-lite"/>
    </source>
</evidence>